<evidence type="ECO:0000256" key="6">
    <source>
        <dbReference type="PIRSR" id="PIRSR000350-4"/>
    </source>
</evidence>
<comment type="similarity">
    <text evidence="1">Belongs to the class-I pyridine nucleotide-disulfide oxidoreductase family.</text>
</comment>
<comment type="cofactor">
    <cofactor evidence="5">
        <name>FAD</name>
        <dbReference type="ChEBI" id="CHEBI:57692"/>
    </cofactor>
    <text evidence="5">Binds 1 FAD per subunit.</text>
</comment>
<feature type="domain" description="Pyridine nucleotide-disulphide oxidoreductase dimerisation" evidence="7">
    <location>
        <begin position="342"/>
        <end position="445"/>
    </location>
</feature>
<dbReference type="InterPro" id="IPR001100">
    <property type="entry name" value="Pyr_nuc-diS_OxRdtase"/>
</dbReference>
<dbReference type="KEGG" id="fbe:FF125_07745"/>
<dbReference type="InterPro" id="IPR036188">
    <property type="entry name" value="FAD/NAD-bd_sf"/>
</dbReference>
<dbReference type="PRINTS" id="PR00411">
    <property type="entry name" value="PNDRDTASEI"/>
</dbReference>
<dbReference type="SUPFAM" id="SSF55424">
    <property type="entry name" value="FAD/NAD-linked reductases, dimerisation (C-terminal) domain"/>
    <property type="match status" value="1"/>
</dbReference>
<feature type="disulfide bond" description="Redox-active" evidence="6">
    <location>
        <begin position="42"/>
        <end position="47"/>
    </location>
</feature>
<dbReference type="InterPro" id="IPR023753">
    <property type="entry name" value="FAD/NAD-binding_dom"/>
</dbReference>
<evidence type="ECO:0000313" key="10">
    <source>
        <dbReference type="Proteomes" id="UP000306229"/>
    </source>
</evidence>
<accession>A0A5B7TPY0</accession>
<protein>
    <submittedName>
        <fullName evidence="9">Mercuric reductase</fullName>
    </submittedName>
</protein>
<dbReference type="SUPFAM" id="SSF51905">
    <property type="entry name" value="FAD/NAD(P)-binding domain"/>
    <property type="match status" value="1"/>
</dbReference>
<evidence type="ECO:0000259" key="8">
    <source>
        <dbReference type="Pfam" id="PF07992"/>
    </source>
</evidence>
<dbReference type="GO" id="GO:0003955">
    <property type="term" value="F:NAD(P)H dehydrogenase (quinone) activity"/>
    <property type="evidence" value="ECO:0007669"/>
    <property type="project" value="TreeGrafter"/>
</dbReference>
<feature type="binding site" evidence="5">
    <location>
        <position position="262"/>
    </location>
    <ligand>
        <name>NAD(+)</name>
        <dbReference type="ChEBI" id="CHEBI:57540"/>
    </ligand>
</feature>
<dbReference type="Pfam" id="PF02852">
    <property type="entry name" value="Pyr_redox_dim"/>
    <property type="match status" value="1"/>
</dbReference>
<feature type="binding site" evidence="5">
    <location>
        <position position="51"/>
    </location>
    <ligand>
        <name>FAD</name>
        <dbReference type="ChEBI" id="CHEBI:57692"/>
    </ligand>
</feature>
<evidence type="ECO:0000256" key="5">
    <source>
        <dbReference type="PIRSR" id="PIRSR000350-3"/>
    </source>
</evidence>
<feature type="binding site" evidence="5">
    <location>
        <begin position="175"/>
        <end position="182"/>
    </location>
    <ligand>
        <name>NAD(+)</name>
        <dbReference type="ChEBI" id="CHEBI:57540"/>
    </ligand>
</feature>
<name>A0A5B7TPY0_9FLAO</name>
<dbReference type="InterPro" id="IPR004099">
    <property type="entry name" value="Pyr_nucl-diS_OxRdtase_dimer"/>
</dbReference>
<dbReference type="Gene3D" id="3.50.50.60">
    <property type="entry name" value="FAD/NAD(P)-binding domain"/>
    <property type="match status" value="2"/>
</dbReference>
<dbReference type="AlphaFoldDB" id="A0A5B7TPY0"/>
<feature type="active site" description="Proton acceptor" evidence="4">
    <location>
        <position position="436"/>
    </location>
</feature>
<gene>
    <name evidence="9" type="ORF">FF125_07745</name>
</gene>
<dbReference type="EMBL" id="CP040749">
    <property type="protein sequence ID" value="QCX38328.1"/>
    <property type="molecule type" value="Genomic_DNA"/>
</dbReference>
<proteinExistence type="inferred from homology"/>
<evidence type="ECO:0000256" key="1">
    <source>
        <dbReference type="ARBA" id="ARBA00007532"/>
    </source>
</evidence>
<evidence type="ECO:0000313" key="9">
    <source>
        <dbReference type="EMBL" id="QCX38328.1"/>
    </source>
</evidence>
<keyword evidence="5" id="KW-0547">Nucleotide-binding</keyword>
<reference evidence="9 10" key="1">
    <citation type="submission" date="2019-05" db="EMBL/GenBank/DDBJ databases">
        <title>Algicella ahnfeltiae gen. nov., sp. nov., a novel marine bacterium of the family Flavobacteriaceae isolated from a red alga.</title>
        <authorList>
            <person name="Nedashkovskaya O.I."/>
            <person name="Kukhlevskiy A.D."/>
            <person name="Kim S.-G."/>
            <person name="Zhukova N.V."/>
            <person name="Mikhailov V.V."/>
        </authorList>
    </citation>
    <scope>NUCLEOTIDE SEQUENCE [LARGE SCALE GENOMIC DNA]</scope>
    <source>
        <strain evidence="9 10">10Alg115</strain>
    </source>
</reference>
<evidence type="ECO:0000256" key="4">
    <source>
        <dbReference type="PIRSR" id="PIRSR000350-2"/>
    </source>
</evidence>
<dbReference type="PRINTS" id="PR00368">
    <property type="entry name" value="FADPNR"/>
</dbReference>
<feature type="domain" description="FAD/NAD(P)-binding" evidence="8">
    <location>
        <begin position="6"/>
        <end position="315"/>
    </location>
</feature>
<dbReference type="InterPro" id="IPR016156">
    <property type="entry name" value="FAD/NAD-linked_Rdtase_dimer_sf"/>
</dbReference>
<dbReference type="Gene3D" id="3.30.390.30">
    <property type="match status" value="1"/>
</dbReference>
<keyword evidence="5" id="KW-0520">NAD</keyword>
<dbReference type="PANTHER" id="PTHR43014">
    <property type="entry name" value="MERCURIC REDUCTASE"/>
    <property type="match status" value="1"/>
</dbReference>
<feature type="binding site" evidence="5">
    <location>
        <position position="198"/>
    </location>
    <ligand>
        <name>NAD(+)</name>
        <dbReference type="ChEBI" id="CHEBI:57540"/>
    </ligand>
</feature>
<dbReference type="Proteomes" id="UP000306229">
    <property type="component" value="Chromosome"/>
</dbReference>
<organism evidence="9 10">
    <name type="scientific">Aureibaculum algae</name>
    <dbReference type="NCBI Taxonomy" id="2584122"/>
    <lineage>
        <taxon>Bacteria</taxon>
        <taxon>Pseudomonadati</taxon>
        <taxon>Bacteroidota</taxon>
        <taxon>Flavobacteriia</taxon>
        <taxon>Flavobacteriales</taxon>
        <taxon>Flavobacteriaceae</taxon>
        <taxon>Aureibaculum</taxon>
    </lineage>
</organism>
<feature type="binding site" evidence="5">
    <location>
        <position position="303"/>
    </location>
    <ligand>
        <name>FAD</name>
        <dbReference type="ChEBI" id="CHEBI:57692"/>
    </ligand>
</feature>
<keyword evidence="10" id="KW-1185">Reference proteome</keyword>
<dbReference type="OrthoDB" id="9800167at2"/>
<evidence type="ECO:0000256" key="2">
    <source>
        <dbReference type="ARBA" id="ARBA00022630"/>
    </source>
</evidence>
<sequence>MKQKFDSIIIGSGQAGTPLLFSLASKGKKVAFIEKTQVGGTCLNVGCTPTKTYVASARRMWDIKHSNDVGVDFEGSFKANMNAIKDRKDASIAKSVQGIHSAIENNKHIHFFKGEAHFISDNEVSVNDEILTADEIFINVGGRAFVPDEYKDIPHLTNVSVLNLKELPEHLIIVGGSYIGLEFGQIFKRFGSKVTIIERGERIISREDIAISDEIQKFLKADGIEFVFNAKKITPSYNGNQVSLKINDEVEVSGSHLLLAIGRKPNTDIVKIENTTISVNKRGFINVNDYCETNVKGIFALGDCNGKGAFTHTAYNDYQIVENYLFADKSRKISDRISTYGLFVDPPLGRCGMTKAEALSKGINLLEGKREMSRIARAKEKAETYGFMSVLVDADTDQIIGACVLGTGGDEIVTSILNVMYAKKSYKLIRDSVVLHPTISELIPTTLEKLKAIHE</sequence>
<dbReference type="Pfam" id="PF07992">
    <property type="entry name" value="Pyr_redox_2"/>
    <property type="match status" value="1"/>
</dbReference>
<dbReference type="GO" id="GO:0050660">
    <property type="term" value="F:flavin adenine dinucleotide binding"/>
    <property type="evidence" value="ECO:0007669"/>
    <property type="project" value="TreeGrafter"/>
</dbReference>
<keyword evidence="2" id="KW-0285">Flavoprotein</keyword>
<dbReference type="RefSeq" id="WP_138949224.1">
    <property type="nucleotide sequence ID" value="NZ_CP040749.1"/>
</dbReference>
<dbReference type="PIRSF" id="PIRSF000350">
    <property type="entry name" value="Mercury_reductase_MerA"/>
    <property type="match status" value="1"/>
</dbReference>
<keyword evidence="3 5" id="KW-0274">FAD</keyword>
<dbReference type="PANTHER" id="PTHR43014:SF2">
    <property type="entry name" value="MERCURIC REDUCTASE"/>
    <property type="match status" value="1"/>
</dbReference>
<evidence type="ECO:0000259" key="7">
    <source>
        <dbReference type="Pfam" id="PF02852"/>
    </source>
</evidence>
<evidence type="ECO:0000256" key="3">
    <source>
        <dbReference type="ARBA" id="ARBA00022827"/>
    </source>
</evidence>